<protein>
    <submittedName>
        <fullName evidence="3">Uncharacterized protein</fullName>
    </submittedName>
</protein>
<comment type="caution">
    <text evidence="3">The sequence shown here is derived from an EMBL/GenBank/DDBJ whole genome shotgun (WGS) entry which is preliminary data.</text>
</comment>
<proteinExistence type="predicted"/>
<dbReference type="PANTHER" id="PTHR33488:SF2">
    <property type="entry name" value="EARLY ENDOSOME ANTIGEN 1-LIKE"/>
    <property type="match status" value="1"/>
</dbReference>
<keyword evidence="4" id="KW-1185">Reference proteome</keyword>
<feature type="region of interest" description="Disordered" evidence="2">
    <location>
        <begin position="293"/>
        <end position="319"/>
    </location>
</feature>
<gene>
    <name evidence="3" type="ORF">N0V84_011631</name>
</gene>
<dbReference type="PANTHER" id="PTHR33488">
    <property type="entry name" value="ZGC:162509"/>
    <property type="match status" value="1"/>
</dbReference>
<name>A0A9W8W429_9HYPO</name>
<sequence length="756" mass="82567">MAFSREQVGLVAEEEATGTVPSRMMRETRDSLVFQFRWEDLLMSSPVALNCIGACVVAATSPSAKEVFDPPRDGFKYLDDSGGKYGLQDNLLRCTDLGRFAFLEAQSSMGKIKTLAEIFYNKFGDVMQSLDSPEDARVLLRRQFEALGRSSIECFEAAKKIDDKFEQWLYHACELHLACVAKQPSSQDQLSVNEIELAISKASIDYQRQTGNEVKEATGNLERSLEAATEAYQKASDGFPTGWDIVGQQIVRQLTDSLTTALNQAVPGLVSNLSPVAKAPALTDVVKGIIGKAPNNNPGTNSVAGPNAPSATRPKDAADPAYSQVGRDLIYWHLIKAVFIGTDNGIDWDKAKGDATIAFASKMLGNSQKQFASLATSTEPSQKYKAALELVYKVSTGIVAELEKAKDIMYKSPGNDSALVKAWQKEFLDGFAKAIELNATAKSLPGSTVNGSVVLTRDDDPATLVGQIQAKTTQAQVVLESTNNRLNTALASLNATKETYQKSTALLAEQQSKLNELNASLDRLKASDLKLYVQNTVKSILVQCITLALKLKNETTNLVRFFKAISTIIQFVIDKHVNPYIDTVNAIIGSGEDPGERYKIGSYTLTDLQRSSCLNSAITIRSYFSIFADVASMWMDVSQMGVLPGLHMVDQISAHDPRGESSLIRRRANEVQVWSNRAIDEISRESKKRQAKNMQAIETRVAEISQKAKRLPPATPEITKTIAYGAEAAQRAAQQGIQAEADQSLLVKSLATRDAF</sequence>
<evidence type="ECO:0000313" key="4">
    <source>
        <dbReference type="Proteomes" id="UP001140502"/>
    </source>
</evidence>
<dbReference type="OrthoDB" id="5406275at2759"/>
<evidence type="ECO:0000256" key="1">
    <source>
        <dbReference type="SAM" id="Coils"/>
    </source>
</evidence>
<dbReference type="AlphaFoldDB" id="A0A9W8W429"/>
<organism evidence="3 4">
    <name type="scientific">Fusarium piperis</name>
    <dbReference type="NCBI Taxonomy" id="1435070"/>
    <lineage>
        <taxon>Eukaryota</taxon>
        <taxon>Fungi</taxon>
        <taxon>Dikarya</taxon>
        <taxon>Ascomycota</taxon>
        <taxon>Pezizomycotina</taxon>
        <taxon>Sordariomycetes</taxon>
        <taxon>Hypocreomycetidae</taxon>
        <taxon>Hypocreales</taxon>
        <taxon>Nectriaceae</taxon>
        <taxon>Fusarium</taxon>
        <taxon>Fusarium solani species complex</taxon>
    </lineage>
</organism>
<feature type="coiled-coil region" evidence="1">
    <location>
        <begin position="483"/>
        <end position="527"/>
    </location>
</feature>
<keyword evidence="1" id="KW-0175">Coiled coil</keyword>
<dbReference type="EMBL" id="JAPEUR010000453">
    <property type="protein sequence ID" value="KAJ4309210.1"/>
    <property type="molecule type" value="Genomic_DNA"/>
</dbReference>
<dbReference type="Proteomes" id="UP001140502">
    <property type="component" value="Unassembled WGS sequence"/>
</dbReference>
<reference evidence="3" key="1">
    <citation type="submission" date="2022-10" db="EMBL/GenBank/DDBJ databases">
        <title>Tapping the CABI collections for fungal endophytes: first genome assemblies for Collariella, Neodidymelliopsis, Ascochyta clinopodiicola, Didymella pomorum, Didymosphaeria variabile, Neocosmospora piperis and Neocucurbitaria cava.</title>
        <authorList>
            <person name="Hill R."/>
        </authorList>
    </citation>
    <scope>NUCLEOTIDE SEQUENCE</scope>
    <source>
        <strain evidence="3">IMI 366586</strain>
    </source>
</reference>
<accession>A0A9W8W429</accession>
<evidence type="ECO:0000313" key="3">
    <source>
        <dbReference type="EMBL" id="KAJ4309210.1"/>
    </source>
</evidence>
<evidence type="ECO:0000256" key="2">
    <source>
        <dbReference type="SAM" id="MobiDB-lite"/>
    </source>
</evidence>
<feature type="compositionally biased region" description="Polar residues" evidence="2">
    <location>
        <begin position="294"/>
        <end position="304"/>
    </location>
</feature>